<protein>
    <submittedName>
        <fullName evidence="2">Uncharacterized protein</fullName>
    </submittedName>
</protein>
<feature type="region of interest" description="Disordered" evidence="1">
    <location>
        <begin position="1"/>
        <end position="25"/>
    </location>
</feature>
<proteinExistence type="predicted"/>
<dbReference type="EMBL" id="CP120983">
    <property type="protein sequence ID" value="WLQ62238.1"/>
    <property type="molecule type" value="Genomic_DNA"/>
</dbReference>
<sequence length="159" mass="16877">MSASQEKGFEPATGDGPEIPEGDEVRAAEVRTAFEGMLQIRRLTRADLADPGGVPAPWELNRPLRAVALALEAAGVPPSAVGTSGERTASGYRVCDGEAPGSVRVEWAGPPGSGATHDEEEALARCATVLRRMGWTALMYRGPRRRRFLEVEAPPSVPS</sequence>
<evidence type="ECO:0000313" key="2">
    <source>
        <dbReference type="EMBL" id="WLQ62238.1"/>
    </source>
</evidence>
<organism evidence="2 3">
    <name type="scientific">Streptomyces glycanivorans</name>
    <dbReference type="NCBI Taxonomy" id="3033808"/>
    <lineage>
        <taxon>Bacteria</taxon>
        <taxon>Bacillati</taxon>
        <taxon>Actinomycetota</taxon>
        <taxon>Actinomycetes</taxon>
        <taxon>Kitasatosporales</taxon>
        <taxon>Streptomycetaceae</taxon>
        <taxon>Streptomyces</taxon>
    </lineage>
</organism>
<accession>A0ABY9J332</accession>
<name>A0ABY9J332_9ACTN</name>
<reference evidence="2 3" key="1">
    <citation type="submission" date="2023-03" db="EMBL/GenBank/DDBJ databases">
        <title>Isolation and description of six Streptomyces strains from soil environments, able to metabolize different microbial glucans.</title>
        <authorList>
            <person name="Widen T."/>
            <person name="Larsbrink J."/>
        </authorList>
    </citation>
    <scope>NUCLEOTIDE SEQUENCE [LARGE SCALE GENOMIC DNA]</scope>
    <source>
        <strain evidence="2 3">Alt3</strain>
    </source>
</reference>
<dbReference type="Proteomes" id="UP001224433">
    <property type="component" value="Chromosome"/>
</dbReference>
<dbReference type="RefSeq" id="WP_306102650.1">
    <property type="nucleotide sequence ID" value="NZ_CP120983.1"/>
</dbReference>
<gene>
    <name evidence="2" type="ORF">P8A20_00940</name>
</gene>
<keyword evidence="3" id="KW-1185">Reference proteome</keyword>
<evidence type="ECO:0000256" key="1">
    <source>
        <dbReference type="SAM" id="MobiDB-lite"/>
    </source>
</evidence>
<evidence type="ECO:0000313" key="3">
    <source>
        <dbReference type="Proteomes" id="UP001224433"/>
    </source>
</evidence>